<comment type="caution">
    <text evidence="2">The sequence shown here is derived from an EMBL/GenBank/DDBJ whole genome shotgun (WGS) entry which is preliminary data.</text>
</comment>
<keyword evidence="3" id="KW-1185">Reference proteome</keyword>
<feature type="region of interest" description="Disordered" evidence="1">
    <location>
        <begin position="1"/>
        <end position="86"/>
    </location>
</feature>
<accession>A0A939BY32</accession>
<dbReference type="AlphaFoldDB" id="A0A939BY32"/>
<dbReference type="Proteomes" id="UP000663791">
    <property type="component" value="Unassembled WGS sequence"/>
</dbReference>
<dbReference type="EMBL" id="JAERTX010000006">
    <property type="protein sequence ID" value="MBM9459928.1"/>
    <property type="molecule type" value="Genomic_DNA"/>
</dbReference>
<sequence>MPGPDAPDPTGRGESAEAADLDHRPDGLDLARAQTSSAAGAATTPAKRPRSRSGDPRRAFLGFRGRRGEPQLSSAHPDGRDPQGLSGEVARLIGERGWGLDLQVRGVFGRWSEIVGAEIGAHSTPESLTDGVLVVRTDSTAWATQLKLLASTIVKRLNTELGDGTVTVVEVLGPLAPSWKHGRRGVRDARGPRDTYG</sequence>
<feature type="compositionally biased region" description="Basic and acidic residues" evidence="1">
    <location>
        <begin position="20"/>
        <end position="29"/>
    </location>
</feature>
<evidence type="ECO:0000313" key="3">
    <source>
        <dbReference type="Proteomes" id="UP000663791"/>
    </source>
</evidence>
<reference evidence="2" key="1">
    <citation type="submission" date="2021-01" db="EMBL/GenBank/DDBJ databases">
        <title>Novel species in genus Nocardioides.</title>
        <authorList>
            <person name="Zhang G."/>
        </authorList>
    </citation>
    <scope>NUCLEOTIDE SEQUENCE</scope>
    <source>
        <strain evidence="2">Zg-536</strain>
    </source>
</reference>
<dbReference type="PANTHER" id="PTHR36456:SF1">
    <property type="entry name" value="UPF0232 PROTEIN SCO3875"/>
    <property type="match status" value="1"/>
</dbReference>
<proteinExistence type="predicted"/>
<name>A0A939BY32_9ACTN</name>
<gene>
    <name evidence="2" type="ORF">JK386_08435</name>
</gene>
<dbReference type="PANTHER" id="PTHR36456">
    <property type="entry name" value="UPF0232 PROTEIN SCO3875"/>
    <property type="match status" value="1"/>
</dbReference>
<evidence type="ECO:0000256" key="1">
    <source>
        <dbReference type="SAM" id="MobiDB-lite"/>
    </source>
</evidence>
<evidence type="ECO:0000313" key="2">
    <source>
        <dbReference type="EMBL" id="MBM9459928.1"/>
    </source>
</evidence>
<feature type="compositionally biased region" description="Low complexity" evidence="1">
    <location>
        <begin position="31"/>
        <end position="46"/>
    </location>
</feature>
<protein>
    <submittedName>
        <fullName evidence="2">DUF721 domain-containing protein</fullName>
    </submittedName>
</protein>
<organism evidence="2 3">
    <name type="scientific">Nocardioides faecalis</name>
    <dbReference type="NCBI Taxonomy" id="2803858"/>
    <lineage>
        <taxon>Bacteria</taxon>
        <taxon>Bacillati</taxon>
        <taxon>Actinomycetota</taxon>
        <taxon>Actinomycetes</taxon>
        <taxon>Propionibacteriales</taxon>
        <taxon>Nocardioidaceae</taxon>
        <taxon>Nocardioides</taxon>
    </lineage>
</organism>
<dbReference type="InterPro" id="IPR007922">
    <property type="entry name" value="DciA-like"/>
</dbReference>
<dbReference type="Pfam" id="PF05258">
    <property type="entry name" value="DciA"/>
    <property type="match status" value="1"/>
</dbReference>